<dbReference type="PANTHER" id="PTHR12147">
    <property type="entry name" value="METALLOPEPTIDASE M28 FAMILY MEMBER"/>
    <property type="match status" value="1"/>
</dbReference>
<feature type="compositionally biased region" description="Pro residues" evidence="1">
    <location>
        <begin position="582"/>
        <end position="598"/>
    </location>
</feature>
<gene>
    <name evidence="3" type="ORF">A3A93_06190</name>
</gene>
<sequence>MKKLVILFGLFILILTFDRGVFAQLVGEVTPAQSNDQTTLRETLLKIFNLYGTNNETQSPASSTPTPTRTNPGVGGQQQGTLNFSVSSIPSPQAQQSGVQQVDWVYGGQGVCWSAWSVGSCTLFSHEGGLTTPSMRDLDHDGSIDVECSEGNGSRLSTSIKNVSDRPITINCERYTCANCTTGNGSHAQCDGGIDNRAIRVFDEVTITAGCTATCTLSGAYGSCLARTTAPDTPDQPDFPNLTPTPTSSLPRPTTNQPTLPTSTPGQTTNNNLNSKINEKITDSNIESIIRNLVDDDATPDFDQKQTRLTGTRGYKNEMNYLLDLFVKAGIQAEIQTATGVDAGYSNLKCPTDVPIYNLVARINGKSTDKYILSAHLDSREENLDPDSPAPGADRNGSGAAAVVSAALSLAGEQPEKTMEFVLFGGTEQGLCGSAFYMQTVKNSNQNILGAINLDMIGNPSADGSQCVNVGYRTNQDRVIAAKIVSSRDELNINLAGSLIATNYDASNHKHFNDNGIPTAIVMECNLNDRYFTQNDTLLDENGNYLMSIPQITKTAKMVAAALVRLSEEGPTVPDQPNNEGIPPPGSPPQTKPSPTPRPVGSLLPVGFHYFHYEDEVNQFPPTFIYGNLNRSYDASKTQREIAGLAAINGNVTKMLLVSEYAALEQILNNHSVAIREAGITWIGLNAERDGRTPGDELNNIFSSDTSSNTLNRYGRLVAQYGLKLMFGPTTPMWNGYFGGRDVARGDTVVAEAMFGDTCALDGIAFQEQNQLGSSGNAEERKNVIAARTKFFRALQASCPDFEVQVQIMPQQCEQNLSWEQCREFYRSLSALSGDEQVNSLGIWANPNQNEKTTALEFVRFLRQ</sequence>
<feature type="region of interest" description="Disordered" evidence="1">
    <location>
        <begin position="569"/>
        <end position="599"/>
    </location>
</feature>
<reference evidence="3 4" key="1">
    <citation type="journal article" date="2016" name="Nat. Commun.">
        <title>Thousands of microbial genomes shed light on interconnected biogeochemical processes in an aquifer system.</title>
        <authorList>
            <person name="Anantharaman K."/>
            <person name="Brown C.T."/>
            <person name="Hug L.A."/>
            <person name="Sharon I."/>
            <person name="Castelle C.J."/>
            <person name="Probst A.J."/>
            <person name="Thomas B.C."/>
            <person name="Singh A."/>
            <person name="Wilkins M.J."/>
            <person name="Karaoz U."/>
            <person name="Brodie E.L."/>
            <person name="Williams K.H."/>
            <person name="Hubbard S.S."/>
            <person name="Banfield J.F."/>
        </authorList>
    </citation>
    <scope>NUCLEOTIDE SEQUENCE [LARGE SCALE GENOMIC DNA]</scope>
</reference>
<evidence type="ECO:0000313" key="4">
    <source>
        <dbReference type="Proteomes" id="UP000177141"/>
    </source>
</evidence>
<dbReference type="EMBL" id="MGAL01000039">
    <property type="protein sequence ID" value="OGK46820.1"/>
    <property type="molecule type" value="Genomic_DNA"/>
</dbReference>
<dbReference type="SUPFAM" id="SSF53187">
    <property type="entry name" value="Zn-dependent exopeptidases"/>
    <property type="match status" value="1"/>
</dbReference>
<dbReference type="STRING" id="1802061.A3A93_06190"/>
<dbReference type="Gene3D" id="3.40.630.10">
    <property type="entry name" value="Zn peptidases"/>
    <property type="match status" value="1"/>
</dbReference>
<dbReference type="Proteomes" id="UP000177141">
    <property type="component" value="Unassembled WGS sequence"/>
</dbReference>
<dbReference type="InterPro" id="IPR007484">
    <property type="entry name" value="Peptidase_M28"/>
</dbReference>
<dbReference type="GO" id="GO:0008235">
    <property type="term" value="F:metalloexopeptidase activity"/>
    <property type="evidence" value="ECO:0007669"/>
    <property type="project" value="InterPro"/>
</dbReference>
<name>A0A1F7ITY4_9BACT</name>
<feature type="region of interest" description="Disordered" evidence="1">
    <location>
        <begin position="55"/>
        <end position="87"/>
    </location>
</feature>
<evidence type="ECO:0000256" key="1">
    <source>
        <dbReference type="SAM" id="MobiDB-lite"/>
    </source>
</evidence>
<comment type="caution">
    <text evidence="3">The sequence shown here is derived from an EMBL/GenBank/DDBJ whole genome shotgun (WGS) entry which is preliminary data.</text>
</comment>
<proteinExistence type="predicted"/>
<protein>
    <recommendedName>
        <fullName evidence="2">Peptidase M28 domain-containing protein</fullName>
    </recommendedName>
</protein>
<evidence type="ECO:0000313" key="3">
    <source>
        <dbReference type="EMBL" id="OGK46820.1"/>
    </source>
</evidence>
<feature type="compositionally biased region" description="Polar residues" evidence="1">
    <location>
        <begin position="257"/>
        <end position="275"/>
    </location>
</feature>
<feature type="compositionally biased region" description="Low complexity" evidence="1">
    <location>
        <begin position="57"/>
        <end position="70"/>
    </location>
</feature>
<dbReference type="InterPro" id="IPR045175">
    <property type="entry name" value="M28_fam"/>
</dbReference>
<evidence type="ECO:0000259" key="2">
    <source>
        <dbReference type="Pfam" id="PF04389"/>
    </source>
</evidence>
<dbReference type="AlphaFoldDB" id="A0A1F7ITY4"/>
<dbReference type="PANTHER" id="PTHR12147:SF26">
    <property type="entry name" value="PEPTIDASE M28 DOMAIN-CONTAINING PROTEIN"/>
    <property type="match status" value="1"/>
</dbReference>
<accession>A0A1F7ITY4</accession>
<feature type="domain" description="Peptidase M28" evidence="2">
    <location>
        <begin position="358"/>
        <end position="539"/>
    </location>
</feature>
<dbReference type="Pfam" id="PF04389">
    <property type="entry name" value="Peptidase_M28"/>
    <property type="match status" value="1"/>
</dbReference>
<dbReference type="GO" id="GO:0006508">
    <property type="term" value="P:proteolysis"/>
    <property type="evidence" value="ECO:0007669"/>
    <property type="project" value="InterPro"/>
</dbReference>
<feature type="region of interest" description="Disordered" evidence="1">
    <location>
        <begin position="231"/>
        <end position="275"/>
    </location>
</feature>
<organism evidence="3 4">
    <name type="scientific">Candidatus Roizmanbacteria bacterium RIFCSPLOWO2_01_FULL_38_12</name>
    <dbReference type="NCBI Taxonomy" id="1802061"/>
    <lineage>
        <taxon>Bacteria</taxon>
        <taxon>Candidatus Roizmaniibacteriota</taxon>
    </lineage>
</organism>
<feature type="compositionally biased region" description="Low complexity" evidence="1">
    <location>
        <begin position="240"/>
        <end position="256"/>
    </location>
</feature>